<feature type="transmembrane region" description="Helical" evidence="5">
    <location>
        <begin position="84"/>
        <end position="108"/>
    </location>
</feature>
<feature type="transmembrane region" description="Helical" evidence="5">
    <location>
        <begin position="12"/>
        <end position="32"/>
    </location>
</feature>
<comment type="subcellular location">
    <subcellularLocation>
        <location evidence="1">Membrane</location>
        <topology evidence="1">Multi-pass membrane protein</topology>
    </subcellularLocation>
</comment>
<comment type="caution">
    <text evidence="6">The sequence shown here is derived from an EMBL/GenBank/DDBJ whole genome shotgun (WGS) entry which is preliminary data.</text>
</comment>
<dbReference type="GO" id="GO:0005783">
    <property type="term" value="C:endoplasmic reticulum"/>
    <property type="evidence" value="ECO:0007669"/>
    <property type="project" value="TreeGrafter"/>
</dbReference>
<dbReference type="GO" id="GO:0004602">
    <property type="term" value="F:glutathione peroxidase activity"/>
    <property type="evidence" value="ECO:0007669"/>
    <property type="project" value="TreeGrafter"/>
</dbReference>
<dbReference type="SUPFAM" id="SSF161084">
    <property type="entry name" value="MAPEG domain-like"/>
    <property type="match status" value="1"/>
</dbReference>
<dbReference type="GO" id="GO:0004364">
    <property type="term" value="F:glutathione transferase activity"/>
    <property type="evidence" value="ECO:0007669"/>
    <property type="project" value="TreeGrafter"/>
</dbReference>
<dbReference type="PANTHER" id="PTHR10250:SF26">
    <property type="entry name" value="GLUTATHIONE S-TRANSFERASE 3, MITOCHONDRIAL"/>
    <property type="match status" value="1"/>
</dbReference>
<dbReference type="Gene3D" id="1.20.120.550">
    <property type="entry name" value="Membrane associated eicosanoid/glutathione metabolism-like domain"/>
    <property type="match status" value="1"/>
</dbReference>
<keyword evidence="2 5" id="KW-0812">Transmembrane</keyword>
<proteinExistence type="predicted"/>
<keyword evidence="3 5" id="KW-1133">Transmembrane helix</keyword>
<sequence>MALTMTIPSDYGYVLLAAVSTFLVGSWHGMLVGGYRKAAKIPYPFEYASYEQVQTASPAKSKAMLAFNAAQRSHQNFGENHPSFVGALLISGLRFPVASAVLGGVWAVNRVVYALGYTKSAEQGGKGRYYGGLAILAQYIMVIMAGKSAWDIARV</sequence>
<name>A0A8K0VTK6_9PLEO</name>
<evidence type="ECO:0000256" key="3">
    <source>
        <dbReference type="ARBA" id="ARBA00022989"/>
    </source>
</evidence>
<dbReference type="InterPro" id="IPR023352">
    <property type="entry name" value="MAPEG-like_dom_sf"/>
</dbReference>
<evidence type="ECO:0008006" key="8">
    <source>
        <dbReference type="Google" id="ProtNLM"/>
    </source>
</evidence>
<dbReference type="GO" id="GO:0005635">
    <property type="term" value="C:nuclear envelope"/>
    <property type="evidence" value="ECO:0007669"/>
    <property type="project" value="TreeGrafter"/>
</dbReference>
<keyword evidence="4 5" id="KW-0472">Membrane</keyword>
<evidence type="ECO:0000256" key="2">
    <source>
        <dbReference type="ARBA" id="ARBA00022692"/>
    </source>
</evidence>
<dbReference type="InterPro" id="IPR050997">
    <property type="entry name" value="MAPEG"/>
</dbReference>
<dbReference type="AlphaFoldDB" id="A0A8K0VTK6"/>
<organism evidence="6 7">
    <name type="scientific">Paraphoma chrysanthemicola</name>
    <dbReference type="NCBI Taxonomy" id="798071"/>
    <lineage>
        <taxon>Eukaryota</taxon>
        <taxon>Fungi</taxon>
        <taxon>Dikarya</taxon>
        <taxon>Ascomycota</taxon>
        <taxon>Pezizomycotina</taxon>
        <taxon>Dothideomycetes</taxon>
        <taxon>Pleosporomycetidae</taxon>
        <taxon>Pleosporales</taxon>
        <taxon>Pleosporineae</taxon>
        <taxon>Phaeosphaeriaceae</taxon>
        <taxon>Paraphoma</taxon>
    </lineage>
</organism>
<reference evidence="6" key="1">
    <citation type="journal article" date="2021" name="Nat. Commun.">
        <title>Genetic determinants of endophytism in the Arabidopsis root mycobiome.</title>
        <authorList>
            <person name="Mesny F."/>
            <person name="Miyauchi S."/>
            <person name="Thiergart T."/>
            <person name="Pickel B."/>
            <person name="Atanasova L."/>
            <person name="Karlsson M."/>
            <person name="Huettel B."/>
            <person name="Barry K.W."/>
            <person name="Haridas S."/>
            <person name="Chen C."/>
            <person name="Bauer D."/>
            <person name="Andreopoulos W."/>
            <person name="Pangilinan J."/>
            <person name="LaButti K."/>
            <person name="Riley R."/>
            <person name="Lipzen A."/>
            <person name="Clum A."/>
            <person name="Drula E."/>
            <person name="Henrissat B."/>
            <person name="Kohler A."/>
            <person name="Grigoriev I.V."/>
            <person name="Martin F.M."/>
            <person name="Hacquard S."/>
        </authorList>
    </citation>
    <scope>NUCLEOTIDE SEQUENCE</scope>
    <source>
        <strain evidence="6">MPI-SDFR-AT-0120</strain>
    </source>
</reference>
<accession>A0A8K0VTK6</accession>
<protein>
    <recommendedName>
        <fullName evidence="8">Membrane-associated proteins in eicosanoid and glutathione metabolism</fullName>
    </recommendedName>
</protein>
<evidence type="ECO:0000313" key="7">
    <source>
        <dbReference type="Proteomes" id="UP000813461"/>
    </source>
</evidence>
<dbReference type="OrthoDB" id="410651at2759"/>
<dbReference type="Pfam" id="PF01124">
    <property type="entry name" value="MAPEG"/>
    <property type="match status" value="1"/>
</dbReference>
<dbReference type="PANTHER" id="PTHR10250">
    <property type="entry name" value="MICROSOMAL GLUTATHIONE S-TRANSFERASE"/>
    <property type="match status" value="1"/>
</dbReference>
<evidence type="ECO:0000313" key="6">
    <source>
        <dbReference type="EMBL" id="KAH7076005.1"/>
    </source>
</evidence>
<evidence type="ECO:0000256" key="1">
    <source>
        <dbReference type="ARBA" id="ARBA00004141"/>
    </source>
</evidence>
<keyword evidence="7" id="KW-1185">Reference proteome</keyword>
<dbReference type="EMBL" id="JAGMVJ010000019">
    <property type="protein sequence ID" value="KAH7076005.1"/>
    <property type="molecule type" value="Genomic_DNA"/>
</dbReference>
<dbReference type="Proteomes" id="UP000813461">
    <property type="component" value="Unassembled WGS sequence"/>
</dbReference>
<evidence type="ECO:0000256" key="5">
    <source>
        <dbReference type="SAM" id="Phobius"/>
    </source>
</evidence>
<evidence type="ECO:0000256" key="4">
    <source>
        <dbReference type="ARBA" id="ARBA00023136"/>
    </source>
</evidence>
<feature type="transmembrane region" description="Helical" evidence="5">
    <location>
        <begin position="128"/>
        <end position="146"/>
    </location>
</feature>
<gene>
    <name evidence="6" type="ORF">FB567DRAFT_150828</name>
</gene>
<dbReference type="GO" id="GO:0016020">
    <property type="term" value="C:membrane"/>
    <property type="evidence" value="ECO:0007669"/>
    <property type="project" value="UniProtKB-SubCell"/>
</dbReference>
<dbReference type="InterPro" id="IPR001129">
    <property type="entry name" value="Membr-assoc_MAPEG"/>
</dbReference>